<gene>
    <name evidence="2" type="ORF">FC18_GL002278</name>
</gene>
<keyword evidence="1" id="KW-1133">Transmembrane helix</keyword>
<dbReference type="OrthoDB" id="2296428at2"/>
<feature type="transmembrane region" description="Helical" evidence="1">
    <location>
        <begin position="53"/>
        <end position="75"/>
    </location>
</feature>
<name>A0A0R1ZJL1_9LACO</name>
<dbReference type="PATRIC" id="fig|1291052.5.peg.2347"/>
<evidence type="ECO:0000313" key="2">
    <source>
        <dbReference type="EMBL" id="KRM54687.1"/>
    </source>
</evidence>
<keyword evidence="1" id="KW-0812">Transmembrane</keyword>
<evidence type="ECO:0000256" key="1">
    <source>
        <dbReference type="SAM" id="Phobius"/>
    </source>
</evidence>
<evidence type="ECO:0000313" key="3">
    <source>
        <dbReference type="Proteomes" id="UP000051679"/>
    </source>
</evidence>
<sequence>MLNTILDFVLHNLLFRELFVVFLIVLAMLRYIHRYVKASNNPNVRIRRRRMATTLAGTRHLLIVLVLVLVAVVAYDRVWPHFSGQPVTTHKVAKKSSIKIHTATSKSSAKKKAKAESIKGAVASASSVTVPDGAMSKEKAADIVANYFGQNPSEADKASDAYKTTKVGNGDASIAVYTVTGYAKNSNGKLKAAHEYWVYANGKFTTKF</sequence>
<keyword evidence="3" id="KW-1185">Reference proteome</keyword>
<dbReference type="Proteomes" id="UP000051679">
    <property type="component" value="Unassembled WGS sequence"/>
</dbReference>
<keyword evidence="1" id="KW-0472">Membrane</keyword>
<dbReference type="RefSeq" id="WP_056976138.1">
    <property type="nucleotide sequence ID" value="NZ_AYYO01000045.1"/>
</dbReference>
<organism evidence="2 3">
    <name type="scientific">Lacticaseibacillus sharpeae JCM 1186 = DSM 20505</name>
    <dbReference type="NCBI Taxonomy" id="1291052"/>
    <lineage>
        <taxon>Bacteria</taxon>
        <taxon>Bacillati</taxon>
        <taxon>Bacillota</taxon>
        <taxon>Bacilli</taxon>
        <taxon>Lactobacillales</taxon>
        <taxon>Lactobacillaceae</taxon>
        <taxon>Lacticaseibacillus</taxon>
    </lineage>
</organism>
<dbReference type="EMBL" id="AYYO01000045">
    <property type="protein sequence ID" value="KRM54687.1"/>
    <property type="molecule type" value="Genomic_DNA"/>
</dbReference>
<protein>
    <submittedName>
        <fullName evidence="2">Uncharacterized protein</fullName>
    </submittedName>
</protein>
<dbReference type="AlphaFoldDB" id="A0A0R1ZJL1"/>
<accession>A0A0R1ZJL1</accession>
<feature type="transmembrane region" description="Helical" evidence="1">
    <location>
        <begin position="13"/>
        <end position="32"/>
    </location>
</feature>
<reference evidence="2 3" key="1">
    <citation type="journal article" date="2015" name="Genome Announc.">
        <title>Expanding the biotechnology potential of lactobacilli through comparative genomics of 213 strains and associated genera.</title>
        <authorList>
            <person name="Sun Z."/>
            <person name="Harris H.M."/>
            <person name="McCann A."/>
            <person name="Guo C."/>
            <person name="Argimon S."/>
            <person name="Zhang W."/>
            <person name="Yang X."/>
            <person name="Jeffery I.B."/>
            <person name="Cooney J.C."/>
            <person name="Kagawa T.F."/>
            <person name="Liu W."/>
            <person name="Song Y."/>
            <person name="Salvetti E."/>
            <person name="Wrobel A."/>
            <person name="Rasinkangas P."/>
            <person name="Parkhill J."/>
            <person name="Rea M.C."/>
            <person name="O'Sullivan O."/>
            <person name="Ritari J."/>
            <person name="Douillard F.P."/>
            <person name="Paul Ross R."/>
            <person name="Yang R."/>
            <person name="Briner A.E."/>
            <person name="Felis G.E."/>
            <person name="de Vos W.M."/>
            <person name="Barrangou R."/>
            <person name="Klaenhammer T.R."/>
            <person name="Caufield P.W."/>
            <person name="Cui Y."/>
            <person name="Zhang H."/>
            <person name="O'Toole P.W."/>
        </authorList>
    </citation>
    <scope>NUCLEOTIDE SEQUENCE [LARGE SCALE GENOMIC DNA]</scope>
    <source>
        <strain evidence="2 3">DSM 20505</strain>
    </source>
</reference>
<comment type="caution">
    <text evidence="2">The sequence shown here is derived from an EMBL/GenBank/DDBJ whole genome shotgun (WGS) entry which is preliminary data.</text>
</comment>
<proteinExistence type="predicted"/>